<dbReference type="Proteomes" id="UP001367316">
    <property type="component" value="Unassembled WGS sequence"/>
</dbReference>
<protein>
    <recommendedName>
        <fullName evidence="4">Secreted protein</fullName>
    </recommendedName>
</protein>
<feature type="chain" id="PRO_5045439964" description="Secreted protein" evidence="1">
    <location>
        <begin position="23"/>
        <end position="117"/>
    </location>
</feature>
<reference evidence="2 3" key="1">
    <citation type="submission" date="2024-04" db="EMBL/GenBank/DDBJ databases">
        <title>Phyllosticta paracitricarpa is synonymous to the EU quarantine fungus P. citricarpa based on phylogenomic analyses.</title>
        <authorList>
            <consortium name="Lawrence Berkeley National Laboratory"/>
            <person name="Van ingen-buijs V.A."/>
            <person name="Van westerhoven A.C."/>
            <person name="Haridas S."/>
            <person name="Skiadas P."/>
            <person name="Martin F."/>
            <person name="Groenewald J.Z."/>
            <person name="Crous P.W."/>
            <person name="Seidl M.F."/>
        </authorList>
    </citation>
    <scope>NUCLEOTIDE SEQUENCE [LARGE SCALE GENOMIC DNA]</scope>
    <source>
        <strain evidence="2 3">CBS 141358</strain>
    </source>
</reference>
<sequence>MAFLQCALFFFFFFFQCHSSRSINFCRWLKRVISLKKISGPGTKKQQESPFSSTTLICTRQKAGTRSLSLICRPPAHPSRRAWLPRCGYRYRYRCRRTPTTKTPIIPTASRPLKSGT</sequence>
<evidence type="ECO:0000313" key="3">
    <source>
        <dbReference type="Proteomes" id="UP001367316"/>
    </source>
</evidence>
<proteinExistence type="predicted"/>
<feature type="signal peptide" evidence="1">
    <location>
        <begin position="1"/>
        <end position="22"/>
    </location>
</feature>
<evidence type="ECO:0008006" key="4">
    <source>
        <dbReference type="Google" id="ProtNLM"/>
    </source>
</evidence>
<feature type="non-terminal residue" evidence="2">
    <location>
        <position position="117"/>
    </location>
</feature>
<gene>
    <name evidence="2" type="ORF">JOL62DRAFT_567578</name>
</gene>
<keyword evidence="1" id="KW-0732">Signal</keyword>
<organism evidence="2 3">
    <name type="scientific">Phyllosticta paracitricarpa</name>
    <dbReference type="NCBI Taxonomy" id="2016321"/>
    <lineage>
        <taxon>Eukaryota</taxon>
        <taxon>Fungi</taxon>
        <taxon>Dikarya</taxon>
        <taxon>Ascomycota</taxon>
        <taxon>Pezizomycotina</taxon>
        <taxon>Dothideomycetes</taxon>
        <taxon>Dothideomycetes incertae sedis</taxon>
        <taxon>Botryosphaeriales</taxon>
        <taxon>Phyllostictaceae</taxon>
        <taxon>Phyllosticta</taxon>
    </lineage>
</organism>
<evidence type="ECO:0000313" key="2">
    <source>
        <dbReference type="EMBL" id="KAK7613231.1"/>
    </source>
</evidence>
<accession>A0ABR1NDI6</accession>
<comment type="caution">
    <text evidence="2">The sequence shown here is derived from an EMBL/GenBank/DDBJ whole genome shotgun (WGS) entry which is preliminary data.</text>
</comment>
<dbReference type="EMBL" id="JBBPBF010000007">
    <property type="protein sequence ID" value="KAK7613231.1"/>
    <property type="molecule type" value="Genomic_DNA"/>
</dbReference>
<evidence type="ECO:0000256" key="1">
    <source>
        <dbReference type="SAM" id="SignalP"/>
    </source>
</evidence>
<keyword evidence="3" id="KW-1185">Reference proteome</keyword>
<name>A0ABR1NDI6_9PEZI</name>